<organism evidence="2 3">
    <name type="scientific">Triticum urartu</name>
    <name type="common">Red wild einkorn</name>
    <name type="synonym">Crithodium urartu</name>
    <dbReference type="NCBI Taxonomy" id="4572"/>
    <lineage>
        <taxon>Eukaryota</taxon>
        <taxon>Viridiplantae</taxon>
        <taxon>Streptophyta</taxon>
        <taxon>Embryophyta</taxon>
        <taxon>Tracheophyta</taxon>
        <taxon>Spermatophyta</taxon>
        <taxon>Magnoliopsida</taxon>
        <taxon>Liliopsida</taxon>
        <taxon>Poales</taxon>
        <taxon>Poaceae</taxon>
        <taxon>BOP clade</taxon>
        <taxon>Pooideae</taxon>
        <taxon>Triticodae</taxon>
        <taxon>Triticeae</taxon>
        <taxon>Triticinae</taxon>
        <taxon>Triticum</taxon>
    </lineage>
</organism>
<accession>A0A8R7JXR2</accession>
<feature type="region of interest" description="Disordered" evidence="1">
    <location>
        <begin position="91"/>
        <end position="114"/>
    </location>
</feature>
<keyword evidence="3" id="KW-1185">Reference proteome</keyword>
<reference evidence="3" key="1">
    <citation type="journal article" date="2013" name="Nature">
        <title>Draft genome of the wheat A-genome progenitor Triticum urartu.</title>
        <authorList>
            <person name="Ling H.Q."/>
            <person name="Zhao S."/>
            <person name="Liu D."/>
            <person name="Wang J."/>
            <person name="Sun H."/>
            <person name="Zhang C."/>
            <person name="Fan H."/>
            <person name="Li D."/>
            <person name="Dong L."/>
            <person name="Tao Y."/>
            <person name="Gao C."/>
            <person name="Wu H."/>
            <person name="Li Y."/>
            <person name="Cui Y."/>
            <person name="Guo X."/>
            <person name="Zheng S."/>
            <person name="Wang B."/>
            <person name="Yu K."/>
            <person name="Liang Q."/>
            <person name="Yang W."/>
            <person name="Lou X."/>
            <person name="Chen J."/>
            <person name="Feng M."/>
            <person name="Jian J."/>
            <person name="Zhang X."/>
            <person name="Luo G."/>
            <person name="Jiang Y."/>
            <person name="Liu J."/>
            <person name="Wang Z."/>
            <person name="Sha Y."/>
            <person name="Zhang B."/>
            <person name="Wu H."/>
            <person name="Tang D."/>
            <person name="Shen Q."/>
            <person name="Xue P."/>
            <person name="Zou S."/>
            <person name="Wang X."/>
            <person name="Liu X."/>
            <person name="Wang F."/>
            <person name="Yang Y."/>
            <person name="An X."/>
            <person name="Dong Z."/>
            <person name="Zhang K."/>
            <person name="Zhang X."/>
            <person name="Luo M.C."/>
            <person name="Dvorak J."/>
            <person name="Tong Y."/>
            <person name="Wang J."/>
            <person name="Yang H."/>
            <person name="Li Z."/>
            <person name="Wang D."/>
            <person name="Zhang A."/>
            <person name="Wang J."/>
        </authorList>
    </citation>
    <scope>NUCLEOTIDE SEQUENCE</scope>
    <source>
        <strain evidence="3">cv. G1812</strain>
    </source>
</reference>
<dbReference type="Proteomes" id="UP000015106">
    <property type="component" value="Chromosome 1"/>
</dbReference>
<evidence type="ECO:0000256" key="1">
    <source>
        <dbReference type="SAM" id="MobiDB-lite"/>
    </source>
</evidence>
<evidence type="ECO:0000313" key="3">
    <source>
        <dbReference type="Proteomes" id="UP000015106"/>
    </source>
</evidence>
<reference evidence="2" key="2">
    <citation type="submission" date="2018-03" db="EMBL/GenBank/DDBJ databases">
        <title>The Triticum urartu genome reveals the dynamic nature of wheat genome evolution.</title>
        <authorList>
            <person name="Ling H."/>
            <person name="Ma B."/>
            <person name="Shi X."/>
            <person name="Liu H."/>
            <person name="Dong L."/>
            <person name="Sun H."/>
            <person name="Cao Y."/>
            <person name="Gao Q."/>
            <person name="Zheng S."/>
            <person name="Li Y."/>
            <person name="Yu Y."/>
            <person name="Du H."/>
            <person name="Qi M."/>
            <person name="Li Y."/>
            <person name="Yu H."/>
            <person name="Cui Y."/>
            <person name="Wang N."/>
            <person name="Chen C."/>
            <person name="Wu H."/>
            <person name="Zhao Y."/>
            <person name="Zhang J."/>
            <person name="Li Y."/>
            <person name="Zhou W."/>
            <person name="Zhang B."/>
            <person name="Hu W."/>
            <person name="Eijk M."/>
            <person name="Tang J."/>
            <person name="Witsenboer H."/>
            <person name="Zhao S."/>
            <person name="Li Z."/>
            <person name="Zhang A."/>
            <person name="Wang D."/>
            <person name="Liang C."/>
        </authorList>
    </citation>
    <scope>NUCLEOTIDE SEQUENCE [LARGE SCALE GENOMIC DNA]</scope>
    <source>
        <strain evidence="2">cv. G1812</strain>
    </source>
</reference>
<name>A0A8R7JXR2_TRIUA</name>
<proteinExistence type="predicted"/>
<protein>
    <submittedName>
        <fullName evidence="2">Uncharacterized protein</fullName>
    </submittedName>
</protein>
<reference evidence="2" key="3">
    <citation type="submission" date="2022-06" db="UniProtKB">
        <authorList>
            <consortium name="EnsemblPlants"/>
        </authorList>
    </citation>
    <scope>IDENTIFICATION</scope>
</reference>
<dbReference type="EnsemblPlants" id="TuG1812G0100000315.01.T01">
    <property type="protein sequence ID" value="TuG1812G0100000315.01.T01.cds435395"/>
    <property type="gene ID" value="TuG1812G0100000315.01"/>
</dbReference>
<dbReference type="Gramene" id="TuG1812G0100000315.01.T01">
    <property type="protein sequence ID" value="TuG1812G0100000315.01.T01.cds435395"/>
    <property type="gene ID" value="TuG1812G0100000315.01"/>
</dbReference>
<dbReference type="AlphaFoldDB" id="A0A8R7JXR2"/>
<evidence type="ECO:0000313" key="2">
    <source>
        <dbReference type="EnsemblPlants" id="TuG1812G0100000315.01.T01.cds435395"/>
    </source>
</evidence>
<sequence>MARLPSFEILSCAELRLGWVMGSSLLAIQTVVKIGILLNHMPRYQPDLEEVALRDDLLILLLAAGWKKPRVDLPFLETSLSPTASDWPAMRVSSSTAAERHQGVVCKRRRPSSM</sequence>